<feature type="domain" description="Response regulatory" evidence="3">
    <location>
        <begin position="12"/>
        <end position="126"/>
    </location>
</feature>
<dbReference type="Gene3D" id="3.40.50.2300">
    <property type="match status" value="1"/>
</dbReference>
<feature type="modified residue" description="4-aspartylphosphate" evidence="2">
    <location>
        <position position="61"/>
    </location>
</feature>
<dbReference type="CDD" id="cd00156">
    <property type="entry name" value="REC"/>
    <property type="match status" value="1"/>
</dbReference>
<keyword evidence="1 2" id="KW-0597">Phosphoprotein</keyword>
<keyword evidence="5" id="KW-1185">Reference proteome</keyword>
<dbReference type="PANTHER" id="PTHR44591">
    <property type="entry name" value="STRESS RESPONSE REGULATOR PROTEIN 1"/>
    <property type="match status" value="1"/>
</dbReference>
<sequence length="142" mass="16185">MSYGVTSNRVKTIVLIDDDRLITVLVKAFLVHTDINLITFNCPELGLKYVLENEVDMCITDLMMPKIDGFDICDQILEKKPLVKLAVLSFKKMSINEMHYLLANGICYFNKPVAPKFFRQHLDAFLFSKSDCLIPNQVTAAH</sequence>
<evidence type="ECO:0000259" key="3">
    <source>
        <dbReference type="PROSITE" id="PS50110"/>
    </source>
</evidence>
<dbReference type="SMART" id="SM00448">
    <property type="entry name" value="REC"/>
    <property type="match status" value="1"/>
</dbReference>
<dbReference type="Proteomes" id="UP001214250">
    <property type="component" value="Chromosome 1"/>
</dbReference>
<evidence type="ECO:0000256" key="1">
    <source>
        <dbReference type="ARBA" id="ARBA00022553"/>
    </source>
</evidence>
<dbReference type="PANTHER" id="PTHR44591:SF3">
    <property type="entry name" value="RESPONSE REGULATORY DOMAIN-CONTAINING PROTEIN"/>
    <property type="match status" value="1"/>
</dbReference>
<dbReference type="RefSeq" id="WP_274150497.1">
    <property type="nucleotide sequence ID" value="NZ_CP117811.1"/>
</dbReference>
<dbReference type="InterPro" id="IPR001789">
    <property type="entry name" value="Sig_transdc_resp-reg_receiver"/>
</dbReference>
<evidence type="ECO:0000313" key="5">
    <source>
        <dbReference type="Proteomes" id="UP001214250"/>
    </source>
</evidence>
<dbReference type="PROSITE" id="PS50110">
    <property type="entry name" value="RESPONSE_REGULATORY"/>
    <property type="match status" value="1"/>
</dbReference>
<reference evidence="4 5" key="1">
    <citation type="submission" date="2023-02" db="EMBL/GenBank/DDBJ databases">
        <title>Genome sequence of Lentisphaera profundi SAORIC-696.</title>
        <authorList>
            <person name="Kim e."/>
            <person name="Cho J.-C."/>
            <person name="Choi A."/>
            <person name="Kang I."/>
        </authorList>
    </citation>
    <scope>NUCLEOTIDE SEQUENCE [LARGE SCALE GENOMIC DNA]</scope>
    <source>
        <strain evidence="4 5">SAORIC-696</strain>
    </source>
</reference>
<dbReference type="InterPro" id="IPR050595">
    <property type="entry name" value="Bact_response_regulator"/>
</dbReference>
<dbReference type="EMBL" id="CP117811">
    <property type="protein sequence ID" value="WDE96431.1"/>
    <property type="molecule type" value="Genomic_DNA"/>
</dbReference>
<evidence type="ECO:0000256" key="2">
    <source>
        <dbReference type="PROSITE-ProRule" id="PRU00169"/>
    </source>
</evidence>
<organism evidence="4 5">
    <name type="scientific">Lentisphaera profundi</name>
    <dbReference type="NCBI Taxonomy" id="1658616"/>
    <lineage>
        <taxon>Bacteria</taxon>
        <taxon>Pseudomonadati</taxon>
        <taxon>Lentisphaerota</taxon>
        <taxon>Lentisphaeria</taxon>
        <taxon>Lentisphaerales</taxon>
        <taxon>Lentisphaeraceae</taxon>
        <taxon>Lentisphaera</taxon>
    </lineage>
</organism>
<dbReference type="SUPFAM" id="SSF52172">
    <property type="entry name" value="CheY-like"/>
    <property type="match status" value="1"/>
</dbReference>
<dbReference type="InterPro" id="IPR011006">
    <property type="entry name" value="CheY-like_superfamily"/>
</dbReference>
<protein>
    <submittedName>
        <fullName evidence="4">Response regulator</fullName>
    </submittedName>
</protein>
<accession>A0ABY7VUC4</accession>
<name>A0ABY7VUC4_9BACT</name>
<gene>
    <name evidence="4" type="ORF">PQO03_00440</name>
</gene>
<evidence type="ECO:0000313" key="4">
    <source>
        <dbReference type="EMBL" id="WDE96431.1"/>
    </source>
</evidence>
<dbReference type="Pfam" id="PF00072">
    <property type="entry name" value="Response_reg"/>
    <property type="match status" value="1"/>
</dbReference>
<proteinExistence type="predicted"/>